<accession>A0ABZ0YZX3</accession>
<protein>
    <submittedName>
        <fullName evidence="1">Uncharacterized protein</fullName>
    </submittedName>
</protein>
<sequence>MNKEIRDTMNILFETTNKREEQAKSCFNPVSWKVFVTSMNDNSLVNKYPRYKASDFISKTLFSKILDVIKEMKLKVIDEKYDDYNWYCIFGNYNKNVTKIFDIDKFIDESKWIKSYGTRGIGEQYYYIYASDNCIVGKCGLADGKYRWILLADQNVFDDLNISITR</sequence>
<dbReference type="Proteomes" id="UP001348805">
    <property type="component" value="Segment"/>
</dbReference>
<proteinExistence type="predicted"/>
<keyword evidence="2" id="KW-1185">Reference proteome</keyword>
<evidence type="ECO:0000313" key="2">
    <source>
        <dbReference type="Proteomes" id="UP001348805"/>
    </source>
</evidence>
<organism evidence="1 2">
    <name type="scientific">phage Lak_Megaphage_RVC_AP3_GC26</name>
    <dbReference type="NCBI Taxonomy" id="3109225"/>
    <lineage>
        <taxon>Viruses</taxon>
        <taxon>Duplodnaviria</taxon>
        <taxon>Heunggongvirae</taxon>
        <taxon>Uroviricota</taxon>
        <taxon>Caudoviricetes</taxon>
        <taxon>Caudoviricetes code 15 clade</taxon>
    </lineage>
</organism>
<reference evidence="1 2" key="1">
    <citation type="submission" date="2023-11" db="EMBL/GenBank/DDBJ databases">
        <authorList>
            <person name="Cook R."/>
            <person name="Crisci M."/>
            <person name="Pye H."/>
            <person name="Adriaenssens E."/>
            <person name="Santini J."/>
        </authorList>
    </citation>
    <scope>NUCLEOTIDE SEQUENCE [LARGE SCALE GENOMIC DNA]</scope>
    <source>
        <strain evidence="1">Lak_Megaphage_RVC_AP3_GC26</strain>
    </source>
</reference>
<evidence type="ECO:0000313" key="1">
    <source>
        <dbReference type="EMBL" id="WQJ51235.1"/>
    </source>
</evidence>
<name>A0ABZ0YZX3_9CAUD</name>
<dbReference type="EMBL" id="OR769219">
    <property type="protein sequence ID" value="WQJ51235.1"/>
    <property type="molecule type" value="Genomic_DNA"/>
</dbReference>